<dbReference type="KEGG" id="bfu:BCIN_10g00090"/>
<reference evidence="1 2" key="1">
    <citation type="journal article" date="2011" name="PLoS Genet.">
        <title>Genomic analysis of the necrotrophic fungal pathogens Sclerotinia sclerotiorum and Botrytis cinerea.</title>
        <authorList>
            <person name="Amselem J."/>
            <person name="Cuomo C.A."/>
            <person name="van Kan J.A."/>
            <person name="Viaud M."/>
            <person name="Benito E.P."/>
            <person name="Couloux A."/>
            <person name="Coutinho P.M."/>
            <person name="de Vries R.P."/>
            <person name="Dyer P.S."/>
            <person name="Fillinger S."/>
            <person name="Fournier E."/>
            <person name="Gout L."/>
            <person name="Hahn M."/>
            <person name="Kohn L."/>
            <person name="Lapalu N."/>
            <person name="Plummer K.M."/>
            <person name="Pradier J.M."/>
            <person name="Quevillon E."/>
            <person name="Sharon A."/>
            <person name="Simon A."/>
            <person name="ten Have A."/>
            <person name="Tudzynski B."/>
            <person name="Tudzynski P."/>
            <person name="Wincker P."/>
            <person name="Andrew M."/>
            <person name="Anthouard V."/>
            <person name="Beever R.E."/>
            <person name="Beffa R."/>
            <person name="Benoit I."/>
            <person name="Bouzid O."/>
            <person name="Brault B."/>
            <person name="Chen Z."/>
            <person name="Choquer M."/>
            <person name="Collemare J."/>
            <person name="Cotton P."/>
            <person name="Danchin E.G."/>
            <person name="Da Silva C."/>
            <person name="Gautier A."/>
            <person name="Giraud C."/>
            <person name="Giraud T."/>
            <person name="Gonzalez C."/>
            <person name="Grossetete S."/>
            <person name="Guldener U."/>
            <person name="Henrissat B."/>
            <person name="Howlett B.J."/>
            <person name="Kodira C."/>
            <person name="Kretschmer M."/>
            <person name="Lappartient A."/>
            <person name="Leroch M."/>
            <person name="Levis C."/>
            <person name="Mauceli E."/>
            <person name="Neuveglise C."/>
            <person name="Oeser B."/>
            <person name="Pearson M."/>
            <person name="Poulain J."/>
            <person name="Poussereau N."/>
            <person name="Quesneville H."/>
            <person name="Rascle C."/>
            <person name="Schumacher J."/>
            <person name="Segurens B."/>
            <person name="Sexton A."/>
            <person name="Silva E."/>
            <person name="Sirven C."/>
            <person name="Soanes D.M."/>
            <person name="Talbot N.J."/>
            <person name="Templeton M."/>
            <person name="Yandava C."/>
            <person name="Yarden O."/>
            <person name="Zeng Q."/>
            <person name="Rollins J.A."/>
            <person name="Lebrun M.H."/>
            <person name="Dickman M."/>
        </authorList>
    </citation>
    <scope>NUCLEOTIDE SEQUENCE [LARGE SCALE GENOMIC DNA]</scope>
    <source>
        <strain evidence="1 2">B05.10</strain>
    </source>
</reference>
<organism evidence="1 2">
    <name type="scientific">Botryotinia fuckeliana (strain B05.10)</name>
    <name type="common">Noble rot fungus</name>
    <name type="synonym">Botrytis cinerea</name>
    <dbReference type="NCBI Taxonomy" id="332648"/>
    <lineage>
        <taxon>Eukaryota</taxon>
        <taxon>Fungi</taxon>
        <taxon>Dikarya</taxon>
        <taxon>Ascomycota</taxon>
        <taxon>Pezizomycotina</taxon>
        <taxon>Leotiomycetes</taxon>
        <taxon>Helotiales</taxon>
        <taxon>Sclerotiniaceae</taxon>
        <taxon>Botrytis</taxon>
    </lineage>
</organism>
<dbReference type="RefSeq" id="XP_024551158.1">
    <property type="nucleotide sequence ID" value="XM_024695364.1"/>
</dbReference>
<dbReference type="AlphaFoldDB" id="A0A384JTY8"/>
<accession>A0A384JTY8</accession>
<reference evidence="1 2" key="2">
    <citation type="journal article" date="2012" name="Eukaryot. Cell">
        <title>Genome update of Botrytis cinerea strains B05.10 and T4.</title>
        <authorList>
            <person name="Staats M."/>
            <person name="van Kan J.A."/>
        </authorList>
    </citation>
    <scope>NUCLEOTIDE SEQUENCE [LARGE SCALE GENOMIC DNA]</scope>
    <source>
        <strain evidence="1 2">B05.10</strain>
    </source>
</reference>
<evidence type="ECO:0000313" key="2">
    <source>
        <dbReference type="Proteomes" id="UP000001798"/>
    </source>
</evidence>
<evidence type="ECO:0000313" key="1">
    <source>
        <dbReference type="EMBL" id="ATZ53980.1"/>
    </source>
</evidence>
<dbReference type="VEuPathDB" id="FungiDB:Bcin10g00090"/>
<keyword evidence="2" id="KW-1185">Reference proteome</keyword>
<sequence>MDPTAVPQEYEGQEKIEVGVSLKNQSAVPQINRNNTFPVSTSIEVNSNTVSTSHIPLFLNQ</sequence>
<protein>
    <submittedName>
        <fullName evidence="1">Uncharacterized protein</fullName>
    </submittedName>
</protein>
<reference evidence="1 2" key="3">
    <citation type="journal article" date="2017" name="Mol. Plant Pathol.">
        <title>A gapless genome sequence of the fungus Botrytis cinerea.</title>
        <authorList>
            <person name="Van Kan J.A."/>
            <person name="Stassen J.H."/>
            <person name="Mosbach A."/>
            <person name="Van Der Lee T.A."/>
            <person name="Faino L."/>
            <person name="Farmer A.D."/>
            <person name="Papasotiriou D.G."/>
            <person name="Zhou S."/>
            <person name="Seidl M.F."/>
            <person name="Cottam E."/>
            <person name="Edel D."/>
            <person name="Hahn M."/>
            <person name="Schwartz D.C."/>
            <person name="Dietrich R.A."/>
            <person name="Widdison S."/>
            <person name="Scalliet G."/>
        </authorList>
    </citation>
    <scope>NUCLEOTIDE SEQUENCE [LARGE SCALE GENOMIC DNA]</scope>
    <source>
        <strain evidence="1 2">B05.10</strain>
    </source>
</reference>
<dbReference type="GeneID" id="5426192"/>
<dbReference type="EMBL" id="CP009814">
    <property type="protein sequence ID" value="ATZ53980.1"/>
    <property type="molecule type" value="Genomic_DNA"/>
</dbReference>
<dbReference type="Proteomes" id="UP000001798">
    <property type="component" value="Chromosome 10"/>
</dbReference>
<gene>
    <name evidence="1" type="ORF">BCIN_10g00090</name>
</gene>
<name>A0A384JTY8_BOTFB</name>
<proteinExistence type="predicted"/>